<dbReference type="GO" id="GO:0008757">
    <property type="term" value="F:S-adenosylmethionine-dependent methyltransferase activity"/>
    <property type="evidence" value="ECO:0007669"/>
    <property type="project" value="InterPro"/>
</dbReference>
<keyword evidence="1" id="KW-0489">Methyltransferase</keyword>
<gene>
    <name evidence="3" type="ORF">S1001342_02337</name>
</gene>
<name>A0A1Y0Y860_ACEPA</name>
<dbReference type="Gene3D" id="3.40.50.150">
    <property type="entry name" value="Vaccinia Virus protein VP39"/>
    <property type="match status" value="1"/>
</dbReference>
<evidence type="ECO:0000313" key="4">
    <source>
        <dbReference type="Proteomes" id="UP000196205"/>
    </source>
</evidence>
<dbReference type="InterPro" id="IPR029063">
    <property type="entry name" value="SAM-dependent_MTases_sf"/>
</dbReference>
<dbReference type="EMBL" id="CP021509">
    <property type="protein sequence ID" value="ARW48637.1"/>
    <property type="molecule type" value="Genomic_DNA"/>
</dbReference>
<reference evidence="3 4" key="1">
    <citation type="submission" date="2017-05" db="EMBL/GenBank/DDBJ databases">
        <title>Genome sequence of Acetobacter pasteurianus subsp. pasteurianus strain SRCM101342.</title>
        <authorList>
            <person name="Cho S.H."/>
        </authorList>
    </citation>
    <scope>NUCLEOTIDE SEQUENCE [LARGE SCALE GENOMIC DNA]</scope>
    <source>
        <strain evidence="3 4">SRCM101342</strain>
    </source>
</reference>
<dbReference type="PANTHER" id="PTHR44942:SF4">
    <property type="entry name" value="METHYLTRANSFERASE TYPE 11 DOMAIN-CONTAINING PROTEIN"/>
    <property type="match status" value="1"/>
</dbReference>
<proteinExistence type="predicted"/>
<organism evidence="3 4">
    <name type="scientific">Acetobacter pasteurianus subsp. pasteurianus</name>
    <dbReference type="NCBI Taxonomy" id="481145"/>
    <lineage>
        <taxon>Bacteria</taxon>
        <taxon>Pseudomonadati</taxon>
        <taxon>Pseudomonadota</taxon>
        <taxon>Alphaproteobacteria</taxon>
        <taxon>Acetobacterales</taxon>
        <taxon>Acetobacteraceae</taxon>
        <taxon>Acetobacter</taxon>
    </lineage>
</organism>
<dbReference type="GO" id="GO:0009312">
    <property type="term" value="P:oligosaccharide biosynthetic process"/>
    <property type="evidence" value="ECO:0007669"/>
    <property type="project" value="InterPro"/>
</dbReference>
<evidence type="ECO:0000256" key="1">
    <source>
        <dbReference type="ARBA" id="ARBA00022603"/>
    </source>
</evidence>
<evidence type="ECO:0000313" key="3">
    <source>
        <dbReference type="EMBL" id="ARW48637.1"/>
    </source>
</evidence>
<accession>A0A1Y0Y860</accession>
<dbReference type="OrthoDB" id="116799at2"/>
<protein>
    <submittedName>
        <fullName evidence="3">Nodulation protein</fullName>
    </submittedName>
</protein>
<dbReference type="SUPFAM" id="SSF53335">
    <property type="entry name" value="S-adenosyl-L-methionine-dependent methyltransferases"/>
    <property type="match status" value="1"/>
</dbReference>
<dbReference type="InterPro" id="IPR008715">
    <property type="entry name" value="SAM-MeTfrase_NodS-like"/>
</dbReference>
<dbReference type="CDD" id="cd02440">
    <property type="entry name" value="AdoMet_MTases"/>
    <property type="match status" value="1"/>
</dbReference>
<evidence type="ECO:0000256" key="2">
    <source>
        <dbReference type="ARBA" id="ARBA00022679"/>
    </source>
</evidence>
<dbReference type="Pfam" id="PF05401">
    <property type="entry name" value="NodS"/>
    <property type="match status" value="1"/>
</dbReference>
<dbReference type="Proteomes" id="UP000196205">
    <property type="component" value="Chromosome"/>
</dbReference>
<dbReference type="AlphaFoldDB" id="A0A1Y0Y860"/>
<sequence length="210" mass="23528">MSNETWKPDIFEDIFQRNADPWDFENSLYEQQKLEKVLQCLPASPISFAVELGCAIGVSTLALAKHCKRIVGIDASETALAIAQQRCVQQKHISFIKAFLPQAYPALEVCGCDLVLISEVLYFFSPADIQCLADSVTKSLKPEGNILIVNWTGPTDTPCTGDEAAEYFIRACLTQHWRPDYSERGEGYRIDRLLHVGRPQKGDIPYDGEN</sequence>
<keyword evidence="2" id="KW-0808">Transferase</keyword>
<dbReference type="GO" id="GO:0032259">
    <property type="term" value="P:methylation"/>
    <property type="evidence" value="ECO:0007669"/>
    <property type="project" value="UniProtKB-KW"/>
</dbReference>
<dbReference type="PANTHER" id="PTHR44942">
    <property type="entry name" value="METHYLTRANSF_11 DOMAIN-CONTAINING PROTEIN"/>
    <property type="match status" value="1"/>
</dbReference>
<dbReference type="InterPro" id="IPR051052">
    <property type="entry name" value="Diverse_substrate_MTase"/>
</dbReference>